<evidence type="ECO:0000313" key="9">
    <source>
        <dbReference type="EMBL" id="EDO30187.1"/>
    </source>
</evidence>
<keyword evidence="2 7" id="KW-0245">EGF-like domain</keyword>
<dbReference type="PANTHER" id="PTHR24049">
    <property type="entry name" value="CRUMBS FAMILY MEMBER"/>
    <property type="match status" value="1"/>
</dbReference>
<accession>A7T1H7</accession>
<dbReference type="STRING" id="45351.A7T1H7"/>
<dbReference type="FunFam" id="2.10.25.10:FF:000122">
    <property type="entry name" value="Protein crumbs homolog 2"/>
    <property type="match status" value="1"/>
</dbReference>
<dbReference type="GO" id="GO:0005509">
    <property type="term" value="F:calcium ion binding"/>
    <property type="evidence" value="ECO:0007669"/>
    <property type="project" value="InterPro"/>
</dbReference>
<evidence type="ECO:0000256" key="1">
    <source>
        <dbReference type="ARBA" id="ARBA00006373"/>
    </source>
</evidence>
<dbReference type="PROSITE" id="PS01186">
    <property type="entry name" value="EGF_2"/>
    <property type="match status" value="1"/>
</dbReference>
<evidence type="ECO:0000313" key="10">
    <source>
        <dbReference type="Proteomes" id="UP000001593"/>
    </source>
</evidence>
<dbReference type="PhylomeDB" id="A7T1H7"/>
<feature type="disulfide bond" evidence="7">
    <location>
        <begin position="8"/>
        <end position="25"/>
    </location>
</feature>
<gene>
    <name evidence="9" type="ORF">NEMVEDRAFT_v1g5731</name>
</gene>
<feature type="non-terminal residue" evidence="9">
    <location>
        <position position="77"/>
    </location>
</feature>
<dbReference type="PROSITE" id="PS50026">
    <property type="entry name" value="EGF_3"/>
    <property type="match status" value="2"/>
</dbReference>
<proteinExistence type="inferred from homology"/>
<dbReference type="SUPFAM" id="SSF57196">
    <property type="entry name" value="EGF/Laminin"/>
    <property type="match status" value="2"/>
</dbReference>
<reference evidence="9 10" key="1">
    <citation type="journal article" date="2007" name="Science">
        <title>Sea anemone genome reveals ancestral eumetazoan gene repertoire and genomic organization.</title>
        <authorList>
            <person name="Putnam N.H."/>
            <person name="Srivastava M."/>
            <person name="Hellsten U."/>
            <person name="Dirks B."/>
            <person name="Chapman J."/>
            <person name="Salamov A."/>
            <person name="Terry A."/>
            <person name="Shapiro H."/>
            <person name="Lindquist E."/>
            <person name="Kapitonov V.V."/>
            <person name="Jurka J."/>
            <person name="Genikhovich G."/>
            <person name="Grigoriev I.V."/>
            <person name="Lucas S.M."/>
            <person name="Steele R.E."/>
            <person name="Finnerty J.R."/>
            <person name="Technau U."/>
            <person name="Martindale M.Q."/>
            <person name="Rokhsar D.S."/>
        </authorList>
    </citation>
    <scope>NUCLEOTIDE SEQUENCE [LARGE SCALE GENOMIC DNA]</scope>
    <source>
        <strain evidence="10">CH2 X CH6</strain>
    </source>
</reference>
<evidence type="ECO:0000256" key="4">
    <source>
        <dbReference type="ARBA" id="ARBA00022737"/>
    </source>
</evidence>
<evidence type="ECO:0000256" key="7">
    <source>
        <dbReference type="PROSITE-ProRule" id="PRU00076"/>
    </source>
</evidence>
<keyword evidence="5 7" id="KW-1015">Disulfide bond</keyword>
<dbReference type="InParanoid" id="A7T1H7"/>
<dbReference type="PROSITE" id="PS00022">
    <property type="entry name" value="EGF_1"/>
    <property type="match status" value="2"/>
</dbReference>
<dbReference type="KEGG" id="nve:5500912"/>
<dbReference type="InterPro" id="IPR000742">
    <property type="entry name" value="EGF"/>
</dbReference>
<feature type="domain" description="EGF-like" evidence="8">
    <location>
        <begin position="40"/>
        <end position="76"/>
    </location>
</feature>
<feature type="disulfide bond" evidence="7">
    <location>
        <begin position="66"/>
        <end position="75"/>
    </location>
</feature>
<keyword evidence="6" id="KW-0325">Glycoprotein</keyword>
<dbReference type="PROSITE" id="PS00010">
    <property type="entry name" value="ASX_HYDROXYL"/>
    <property type="match status" value="1"/>
</dbReference>
<keyword evidence="10" id="KW-1185">Reference proteome</keyword>
<comment type="similarity">
    <text evidence="1">Belongs to the EGF domain peptide family.</text>
</comment>
<organism evidence="9 10">
    <name type="scientific">Nematostella vectensis</name>
    <name type="common">Starlet sea anemone</name>
    <dbReference type="NCBI Taxonomy" id="45351"/>
    <lineage>
        <taxon>Eukaryota</taxon>
        <taxon>Metazoa</taxon>
        <taxon>Cnidaria</taxon>
        <taxon>Anthozoa</taxon>
        <taxon>Hexacorallia</taxon>
        <taxon>Actiniaria</taxon>
        <taxon>Edwardsiidae</taxon>
        <taxon>Nematostella</taxon>
    </lineage>
</organism>
<feature type="non-terminal residue" evidence="9">
    <location>
        <position position="1"/>
    </location>
</feature>
<evidence type="ECO:0000259" key="8">
    <source>
        <dbReference type="PROSITE" id="PS50026"/>
    </source>
</evidence>
<dbReference type="PANTHER" id="PTHR24049:SF22">
    <property type="entry name" value="DROSOPHILA CRUMBS HOMOLOG"/>
    <property type="match status" value="1"/>
</dbReference>
<feature type="domain" description="EGF-like" evidence="8">
    <location>
        <begin position="1"/>
        <end position="37"/>
    </location>
</feature>
<protein>
    <recommendedName>
        <fullName evidence="8">EGF-like domain-containing protein</fullName>
    </recommendedName>
</protein>
<dbReference type="InterPro" id="IPR000152">
    <property type="entry name" value="EGF-type_Asp/Asn_hydroxyl_site"/>
</dbReference>
<dbReference type="Proteomes" id="UP000001593">
    <property type="component" value="Unassembled WGS sequence"/>
</dbReference>
<dbReference type="InterPro" id="IPR001881">
    <property type="entry name" value="EGF-like_Ca-bd_dom"/>
</dbReference>
<keyword evidence="3" id="KW-0732">Signal</keyword>
<dbReference type="EMBL" id="DS470113">
    <property type="protein sequence ID" value="EDO30187.1"/>
    <property type="molecule type" value="Genomic_DNA"/>
</dbReference>
<dbReference type="Gene3D" id="2.10.25.10">
    <property type="entry name" value="Laminin"/>
    <property type="match status" value="2"/>
</dbReference>
<dbReference type="AlphaFoldDB" id="A7T1H7"/>
<evidence type="ECO:0000256" key="2">
    <source>
        <dbReference type="ARBA" id="ARBA00022536"/>
    </source>
</evidence>
<dbReference type="InterPro" id="IPR051022">
    <property type="entry name" value="Notch_Cell-Fate_Det"/>
</dbReference>
<feature type="disulfide bond" evidence="7">
    <location>
        <begin position="27"/>
        <end position="36"/>
    </location>
</feature>
<dbReference type="PRINTS" id="PR00010">
    <property type="entry name" value="EGFBLOOD"/>
</dbReference>
<dbReference type="HOGENOM" id="CLU_004826_11_3_1"/>
<dbReference type="CDD" id="cd00054">
    <property type="entry name" value="EGF_CA"/>
    <property type="match status" value="1"/>
</dbReference>
<evidence type="ECO:0000256" key="5">
    <source>
        <dbReference type="ARBA" id="ARBA00023157"/>
    </source>
</evidence>
<dbReference type="FunFam" id="2.10.25.10:FF:000609">
    <property type="entry name" value="delta and Notch-like epidermal growth factor-related receptor"/>
    <property type="match status" value="1"/>
</dbReference>
<keyword evidence="4" id="KW-0677">Repeat</keyword>
<evidence type="ECO:0000256" key="3">
    <source>
        <dbReference type="ARBA" id="ARBA00022729"/>
    </source>
</evidence>
<sequence>NPCDQLNCANGGKCRANYGGNTGKCQCEPGFTGETCDTDAFDDCASVPCKNNGTCQDIGNSYICTCADKFAGKHCTR</sequence>
<comment type="caution">
    <text evidence="7">Lacks conserved residue(s) required for the propagation of feature annotation.</text>
</comment>
<name>A7T1H7_NEMVE</name>
<dbReference type="SMART" id="SM00179">
    <property type="entry name" value="EGF_CA"/>
    <property type="match status" value="1"/>
</dbReference>
<evidence type="ECO:0000256" key="6">
    <source>
        <dbReference type="ARBA" id="ARBA00023180"/>
    </source>
</evidence>
<dbReference type="Pfam" id="PF00008">
    <property type="entry name" value="EGF"/>
    <property type="match status" value="2"/>
</dbReference>
<dbReference type="SMART" id="SM00181">
    <property type="entry name" value="EGF"/>
    <property type="match status" value="2"/>
</dbReference>